<dbReference type="InterPro" id="IPR050483">
    <property type="entry name" value="CoA-transferase_III_domain"/>
</dbReference>
<dbReference type="Pfam" id="PF02515">
    <property type="entry name" value="CoA_transf_3"/>
    <property type="match status" value="1"/>
</dbReference>
<dbReference type="InterPro" id="IPR023606">
    <property type="entry name" value="CoA-Trfase_III_dom_1_sf"/>
</dbReference>
<dbReference type="InterPro" id="IPR003673">
    <property type="entry name" value="CoA-Trfase_fam_III"/>
</dbReference>
<dbReference type="EMBL" id="WPHG01000003">
    <property type="protein sequence ID" value="MVA98651.1"/>
    <property type="molecule type" value="Genomic_DNA"/>
</dbReference>
<dbReference type="Gene3D" id="3.40.50.10540">
    <property type="entry name" value="Crotonobetainyl-coa:carnitine coa-transferase, domain 1"/>
    <property type="match status" value="1"/>
</dbReference>
<dbReference type="SUPFAM" id="SSF89796">
    <property type="entry name" value="CoA-transferase family III (CaiB/BaiF)"/>
    <property type="match status" value="1"/>
</dbReference>
<dbReference type="AlphaFoldDB" id="A0A844QL79"/>
<dbReference type="Gene3D" id="3.30.1540.10">
    <property type="entry name" value="formyl-coa transferase, domain 3"/>
    <property type="match status" value="1"/>
</dbReference>
<protein>
    <submittedName>
        <fullName evidence="2">CoA transferase</fullName>
    </submittedName>
</protein>
<sequence>MPSTKPFAGVTVLDFSRVLAGPFCTAMLADLGAEIIKVEPPTGDDQRSMGAFSQGISVSFELINRNKRSIRLDLKSEEGRVIARRLAARSDVVVENFRPGVARKLGIDADALRGERADLIYCSISGFGQDGPLARAPSYDVVAQALSGLMSITGEPDGEPMMVGDSVGDTVSGLYAGFAIAAALYRRATTGEGATLDIAMFDSLFSLLPTALAQLQVNDQPPTRQGNQHPLSAPFGAFVAKGGTIIIAIANNSLFARFAATIGRPELADDPRYASDRERRVNRDALRAEIESWSRDLSPEAAVERLAAAGIPASVVWDVAEAADSAHARHRRLMTTVDHDRLGTLRLPEQPVHVAGLERGEARPAPELGEHGGTILQDMLDMDAGEIARLRTAGVI</sequence>
<dbReference type="InterPro" id="IPR044855">
    <property type="entry name" value="CoA-Trfase_III_dom3_sf"/>
</dbReference>
<reference evidence="2 3" key="1">
    <citation type="submission" date="2019-12" db="EMBL/GenBank/DDBJ databases">
        <title>Nitratireductor arenosus sp. nov., Isolated from sea sand, Jeju island, South Korea.</title>
        <authorList>
            <person name="Kim W."/>
        </authorList>
    </citation>
    <scope>NUCLEOTIDE SEQUENCE [LARGE SCALE GENOMIC DNA]</scope>
    <source>
        <strain evidence="2 3">CAU 1489</strain>
    </source>
</reference>
<accession>A0A844QL79</accession>
<name>A0A844QL79_9HYPH</name>
<dbReference type="Proteomes" id="UP000463224">
    <property type="component" value="Unassembled WGS sequence"/>
</dbReference>
<keyword evidence="3" id="KW-1185">Reference proteome</keyword>
<comment type="caution">
    <text evidence="2">The sequence shown here is derived from an EMBL/GenBank/DDBJ whole genome shotgun (WGS) entry which is preliminary data.</text>
</comment>
<evidence type="ECO:0000256" key="1">
    <source>
        <dbReference type="ARBA" id="ARBA00022679"/>
    </source>
</evidence>
<keyword evidence="1 2" id="KW-0808">Transferase</keyword>
<proteinExistence type="predicted"/>
<evidence type="ECO:0000313" key="3">
    <source>
        <dbReference type="Proteomes" id="UP000463224"/>
    </source>
</evidence>
<dbReference type="GO" id="GO:0008410">
    <property type="term" value="F:CoA-transferase activity"/>
    <property type="evidence" value="ECO:0007669"/>
    <property type="project" value="TreeGrafter"/>
</dbReference>
<dbReference type="PANTHER" id="PTHR48207">
    <property type="entry name" value="SUCCINATE--HYDROXYMETHYLGLUTARATE COA-TRANSFERASE"/>
    <property type="match status" value="1"/>
</dbReference>
<organism evidence="2 3">
    <name type="scientific">Nitratireductor arenosus</name>
    <dbReference type="NCBI Taxonomy" id="2682096"/>
    <lineage>
        <taxon>Bacteria</taxon>
        <taxon>Pseudomonadati</taxon>
        <taxon>Pseudomonadota</taxon>
        <taxon>Alphaproteobacteria</taxon>
        <taxon>Hyphomicrobiales</taxon>
        <taxon>Phyllobacteriaceae</taxon>
        <taxon>Nitratireductor</taxon>
    </lineage>
</organism>
<gene>
    <name evidence="2" type="ORF">GN330_15500</name>
</gene>
<dbReference type="PANTHER" id="PTHR48207:SF3">
    <property type="entry name" value="SUCCINATE--HYDROXYMETHYLGLUTARATE COA-TRANSFERASE"/>
    <property type="match status" value="1"/>
</dbReference>
<dbReference type="RefSeq" id="WP_156713562.1">
    <property type="nucleotide sequence ID" value="NZ_WPHG01000003.1"/>
</dbReference>
<evidence type="ECO:0000313" key="2">
    <source>
        <dbReference type="EMBL" id="MVA98651.1"/>
    </source>
</evidence>